<dbReference type="EMBL" id="CAKAEH010000622">
    <property type="protein sequence ID" value="CAG9531484.1"/>
    <property type="molecule type" value="Genomic_DNA"/>
</dbReference>
<feature type="compositionally biased region" description="Basic and acidic residues" evidence="6">
    <location>
        <begin position="193"/>
        <end position="216"/>
    </location>
</feature>
<dbReference type="PANTHER" id="PTHR12157:SF25">
    <property type="entry name" value="REGULATING SYNAPTIC MEMBRANE EXOCYTOSIS PROTEIN 3"/>
    <property type="match status" value="1"/>
</dbReference>
<dbReference type="PROSITE" id="PS50178">
    <property type="entry name" value="ZF_FYVE"/>
    <property type="match status" value="1"/>
</dbReference>
<sequence>KADQELEAIDKQINQRKEIAQRLVGTQDDAICQICQKTKFADGIGHKCFYCQLRSCARCGGRTASRNKPIWACSLCQQRQRILAKTGKWFQQGAMADETKEIASPVDISPTLSAPRTPIPSKNRKSSVVSRTNGPYSTAVSPASSIQSSPMSITSDAKQSVPTQQERSQPLRKSLNSSSIKRQATFLRQSSVEAERRNGTAAHMHDNLKQHNDEECSADRSMSVESFEQVVPSDYKLSQQQMKPIQHASDRLMQNKSSVECDYAKNRTKCPEKLRQESDRSFDDQSRSYQSQSDVIICDEHVEHEENTGRQKDLESCSLPKRKTCSSVVVSVSSGGGAELRRSRTIRETDSERTSAIAEQQVHPLPPATSSTFSAGRRKIRLPRQLHSMSSSEDELPSTSNGNNEEVQPRADTEISSEKDILRYIYGSRKMRSGRKC</sequence>
<dbReference type="InterPro" id="IPR013083">
    <property type="entry name" value="Znf_RING/FYVE/PHD"/>
</dbReference>
<dbReference type="InterPro" id="IPR054386">
    <property type="entry name" value="RIM_Znf"/>
</dbReference>
<evidence type="ECO:0000313" key="8">
    <source>
        <dbReference type="EMBL" id="CAG9531484.1"/>
    </source>
</evidence>
<dbReference type="GO" id="GO:0042734">
    <property type="term" value="C:presynaptic membrane"/>
    <property type="evidence" value="ECO:0007669"/>
    <property type="project" value="TreeGrafter"/>
</dbReference>
<dbReference type="GO" id="GO:0048791">
    <property type="term" value="P:calcium ion-regulated exocytosis of neurotransmitter"/>
    <property type="evidence" value="ECO:0007669"/>
    <property type="project" value="TreeGrafter"/>
</dbReference>
<dbReference type="Proteomes" id="UP000746747">
    <property type="component" value="Unassembled WGS sequence"/>
</dbReference>
<dbReference type="Gene3D" id="3.30.40.10">
    <property type="entry name" value="Zinc/RING finger domain, C3HC4 (zinc finger)"/>
    <property type="match status" value="1"/>
</dbReference>
<protein>
    <recommendedName>
        <fullName evidence="7">FYVE-type domain-containing protein</fullName>
    </recommendedName>
</protein>
<dbReference type="GO" id="GO:0031267">
    <property type="term" value="F:small GTPase binding"/>
    <property type="evidence" value="ECO:0007669"/>
    <property type="project" value="InterPro"/>
</dbReference>
<feature type="domain" description="FYVE-type" evidence="7">
    <location>
        <begin position="26"/>
        <end position="81"/>
    </location>
</feature>
<feature type="region of interest" description="Disordered" evidence="6">
    <location>
        <begin position="272"/>
        <end position="294"/>
    </location>
</feature>
<dbReference type="AlphaFoldDB" id="A0A8J2MK99"/>
<evidence type="ECO:0000256" key="2">
    <source>
        <dbReference type="ARBA" id="ARBA00022737"/>
    </source>
</evidence>
<evidence type="ECO:0000313" key="9">
    <source>
        <dbReference type="Proteomes" id="UP000746747"/>
    </source>
</evidence>
<feature type="compositionally biased region" description="Polar residues" evidence="6">
    <location>
        <begin position="156"/>
        <end position="168"/>
    </location>
</feature>
<feature type="compositionally biased region" description="Polar residues" evidence="6">
    <location>
        <begin position="174"/>
        <end position="192"/>
    </location>
</feature>
<keyword evidence="3 5" id="KW-0863">Zinc-finger</keyword>
<feature type="compositionally biased region" description="Polar residues" evidence="6">
    <location>
        <begin position="387"/>
        <end position="406"/>
    </location>
</feature>
<proteinExistence type="predicted"/>
<dbReference type="SUPFAM" id="SSF57903">
    <property type="entry name" value="FYVE/PHD zinc finger"/>
    <property type="match status" value="1"/>
</dbReference>
<keyword evidence="4" id="KW-0862">Zinc</keyword>
<evidence type="ECO:0000256" key="1">
    <source>
        <dbReference type="ARBA" id="ARBA00022723"/>
    </source>
</evidence>
<feature type="compositionally biased region" description="Basic and acidic residues" evidence="6">
    <location>
        <begin position="272"/>
        <end position="286"/>
    </location>
</feature>
<organism evidence="8 9">
    <name type="scientific">Cercopithifilaria johnstoni</name>
    <dbReference type="NCBI Taxonomy" id="2874296"/>
    <lineage>
        <taxon>Eukaryota</taxon>
        <taxon>Metazoa</taxon>
        <taxon>Ecdysozoa</taxon>
        <taxon>Nematoda</taxon>
        <taxon>Chromadorea</taxon>
        <taxon>Rhabditida</taxon>
        <taxon>Spirurina</taxon>
        <taxon>Spiruromorpha</taxon>
        <taxon>Filarioidea</taxon>
        <taxon>Onchocercidae</taxon>
        <taxon>Cercopithifilaria</taxon>
    </lineage>
</organism>
<evidence type="ECO:0000259" key="7">
    <source>
        <dbReference type="PROSITE" id="PS50178"/>
    </source>
</evidence>
<feature type="non-terminal residue" evidence="8">
    <location>
        <position position="1"/>
    </location>
</feature>
<keyword evidence="1" id="KW-0479">Metal-binding</keyword>
<keyword evidence="9" id="KW-1185">Reference proteome</keyword>
<keyword evidence="2" id="KW-0677">Repeat</keyword>
<feature type="region of interest" description="Disordered" evidence="6">
    <location>
        <begin position="106"/>
        <end position="216"/>
    </location>
</feature>
<evidence type="ECO:0000256" key="3">
    <source>
        <dbReference type="ARBA" id="ARBA00022771"/>
    </source>
</evidence>
<dbReference type="GO" id="GO:0044325">
    <property type="term" value="F:transmembrane transporter binding"/>
    <property type="evidence" value="ECO:0007669"/>
    <property type="project" value="TreeGrafter"/>
</dbReference>
<dbReference type="PANTHER" id="PTHR12157">
    <property type="entry name" value="REGULATING SYNAPTIC MEMBRANE EXOCYTOSIS PROTEIN"/>
    <property type="match status" value="1"/>
</dbReference>
<reference evidence="8" key="1">
    <citation type="submission" date="2021-09" db="EMBL/GenBank/DDBJ databases">
        <authorList>
            <consortium name="Pathogen Informatics"/>
        </authorList>
    </citation>
    <scope>NUCLEOTIDE SEQUENCE</scope>
</reference>
<dbReference type="GO" id="GO:0008270">
    <property type="term" value="F:zinc ion binding"/>
    <property type="evidence" value="ECO:0007669"/>
    <property type="project" value="UniProtKB-KW"/>
</dbReference>
<dbReference type="GO" id="GO:0048167">
    <property type="term" value="P:regulation of synaptic plasticity"/>
    <property type="evidence" value="ECO:0007669"/>
    <property type="project" value="TreeGrafter"/>
</dbReference>
<evidence type="ECO:0000256" key="6">
    <source>
        <dbReference type="SAM" id="MobiDB-lite"/>
    </source>
</evidence>
<feature type="compositionally biased region" description="Low complexity" evidence="6">
    <location>
        <begin position="137"/>
        <end position="155"/>
    </location>
</feature>
<comment type="caution">
    <text evidence="8">The sequence shown here is derived from an EMBL/GenBank/DDBJ whole genome shotgun (WGS) entry which is preliminary data.</text>
</comment>
<feature type="compositionally biased region" description="Polar residues" evidence="6">
    <location>
        <begin position="126"/>
        <end position="136"/>
    </location>
</feature>
<dbReference type="Pfam" id="PF22601">
    <property type="entry name" value="RIM2a_ZnF"/>
    <property type="match status" value="1"/>
</dbReference>
<dbReference type="InterPro" id="IPR017455">
    <property type="entry name" value="Znf_FYVE-rel"/>
</dbReference>
<feature type="compositionally biased region" description="Basic and acidic residues" evidence="6">
    <location>
        <begin position="339"/>
        <end position="353"/>
    </location>
</feature>
<evidence type="ECO:0000256" key="5">
    <source>
        <dbReference type="PROSITE-ProRule" id="PRU00091"/>
    </source>
</evidence>
<dbReference type="GO" id="GO:0050806">
    <property type="term" value="P:positive regulation of synaptic transmission"/>
    <property type="evidence" value="ECO:0007669"/>
    <property type="project" value="TreeGrafter"/>
</dbReference>
<dbReference type="GO" id="GO:2000300">
    <property type="term" value="P:regulation of synaptic vesicle exocytosis"/>
    <property type="evidence" value="ECO:0007669"/>
    <property type="project" value="TreeGrafter"/>
</dbReference>
<accession>A0A8J2MK99</accession>
<dbReference type="InterPro" id="IPR039032">
    <property type="entry name" value="Rim-like"/>
</dbReference>
<feature type="region of interest" description="Disordered" evidence="6">
    <location>
        <begin position="328"/>
        <end position="419"/>
    </location>
</feature>
<dbReference type="OrthoDB" id="420032at2759"/>
<dbReference type="InterPro" id="IPR011011">
    <property type="entry name" value="Znf_FYVE_PHD"/>
</dbReference>
<evidence type="ECO:0000256" key="4">
    <source>
        <dbReference type="ARBA" id="ARBA00022833"/>
    </source>
</evidence>
<name>A0A8J2MK99_9BILA</name>
<dbReference type="GO" id="GO:0042391">
    <property type="term" value="P:regulation of membrane potential"/>
    <property type="evidence" value="ECO:0007669"/>
    <property type="project" value="TreeGrafter"/>
</dbReference>
<feature type="compositionally biased region" description="Basic and acidic residues" evidence="6">
    <location>
        <begin position="407"/>
        <end position="419"/>
    </location>
</feature>
<gene>
    <name evidence="8" type="ORF">CJOHNSTONI_LOCUS1882</name>
</gene>
<dbReference type="GO" id="GO:0048788">
    <property type="term" value="C:cytoskeleton of presynaptic active zone"/>
    <property type="evidence" value="ECO:0007669"/>
    <property type="project" value="TreeGrafter"/>
</dbReference>
<dbReference type="FunFam" id="3.30.40.10:FF:000780">
    <property type="entry name" value="Rab-3-interacting molecule unc-10"/>
    <property type="match status" value="1"/>
</dbReference>